<dbReference type="SUPFAM" id="SSF56601">
    <property type="entry name" value="beta-lactamase/transpeptidase-like"/>
    <property type="match status" value="1"/>
</dbReference>
<name>A0A1H9PW90_9BACI</name>
<dbReference type="CDD" id="cd06575">
    <property type="entry name" value="PASTA_Pbp2x-like_2"/>
    <property type="match status" value="1"/>
</dbReference>
<dbReference type="InterPro" id="IPR012338">
    <property type="entry name" value="Beta-lactam/transpept-like"/>
</dbReference>
<keyword evidence="8" id="KW-0812">Transmembrane</keyword>
<keyword evidence="11" id="KW-1185">Reference proteome</keyword>
<dbReference type="GO" id="GO:0071555">
    <property type="term" value="P:cell wall organization"/>
    <property type="evidence" value="ECO:0007669"/>
    <property type="project" value="TreeGrafter"/>
</dbReference>
<dbReference type="PROSITE" id="PS51178">
    <property type="entry name" value="PASTA"/>
    <property type="match status" value="1"/>
</dbReference>
<dbReference type="CDD" id="cd06576">
    <property type="entry name" value="PASTA_Pbp2x-like_1"/>
    <property type="match status" value="1"/>
</dbReference>
<evidence type="ECO:0000256" key="7">
    <source>
        <dbReference type="SAM" id="MobiDB-lite"/>
    </source>
</evidence>
<keyword evidence="8" id="KW-1133">Transmembrane helix</keyword>
<evidence type="ECO:0000256" key="4">
    <source>
        <dbReference type="ARBA" id="ARBA00012448"/>
    </source>
</evidence>
<evidence type="ECO:0000259" key="9">
    <source>
        <dbReference type="PROSITE" id="PS51178"/>
    </source>
</evidence>
<dbReference type="InterPro" id="IPR036138">
    <property type="entry name" value="PBP_dimer_sf"/>
</dbReference>
<dbReference type="GO" id="GO:0005886">
    <property type="term" value="C:plasma membrane"/>
    <property type="evidence" value="ECO:0007669"/>
    <property type="project" value="TreeGrafter"/>
</dbReference>
<dbReference type="Pfam" id="PF03717">
    <property type="entry name" value="PBP_dimer"/>
    <property type="match status" value="1"/>
</dbReference>
<dbReference type="InterPro" id="IPR001460">
    <property type="entry name" value="PCN-bd_Tpept"/>
</dbReference>
<dbReference type="GO" id="GO:0009002">
    <property type="term" value="F:serine-type D-Ala-D-Ala carboxypeptidase activity"/>
    <property type="evidence" value="ECO:0007669"/>
    <property type="project" value="UniProtKB-EC"/>
</dbReference>
<evidence type="ECO:0000256" key="8">
    <source>
        <dbReference type="SAM" id="Phobius"/>
    </source>
</evidence>
<sequence length="734" mass="81525">MEQIKNTRITKRGLFFLVLFLFIMAVLFSRFVYIQAAKEVQDENLQSLLEERWSQTRELDASRGGIFDRDGEVLAEQIPSYSIYAVLDDEYDNYVADPASSAEALSAVLDADASTLEGYLSRDAEQVELGPAGNNLNYEERREIEELDLEGIFFREDPRRYYPNQTFASHVIGYTERDMEKARMGLEQMLDDELREEDGSVRYKQDGRQRPLVNADQIIDEPKDGSDVYLTIDSRIQMAIEQTMNQVDDEYAPERLMAVVASAETGEILGMSNRPSFNPNEYENIENYTNFNVSHSFEPGSTLKAFTLAGAIDNGSFDADAEFESGSYDILDATIHDHNNGEGWGEISYLEGVQRSSNVGFAKLVMDRMGEERMYDYLTDFGFRDPTGIDLPNEAGGLIAEQYPVDAVVTAFGQGSAVTPIQQVQAATALANDGEMMQPYIVDRVVDSETNEETLKNEPEAKAKPISAEAAEETMDILETVVSADEGTGRPFAIDGFEIAGKTGTAQIPNESGGGYMTGDGNNIYSFLGMAPAKDPEVIVYVAVDRPEIENDQSGNEASSMIFRQVMEQSLQYLNIEPDEESEAPTVQEEEEMPDVSGEDTKETVESFEERGYNVAVIGEEGTAVKNQAPEAGTEVVQGEHILLLTDDDDPQMPDITGWSSRTVFMLGDLMEMEVEIDGNGYAVEQTPEPGNSIGDASKMNARLTLEDEEDDESEDDDDNGNEDNEDDEDFFMD</sequence>
<dbReference type="Pfam" id="PF00905">
    <property type="entry name" value="Transpeptidase"/>
    <property type="match status" value="1"/>
</dbReference>
<comment type="pathway">
    <text evidence="2">Cell wall biogenesis; peptidoglycan biosynthesis.</text>
</comment>
<evidence type="ECO:0000256" key="1">
    <source>
        <dbReference type="ARBA" id="ARBA00004370"/>
    </source>
</evidence>
<dbReference type="PANTHER" id="PTHR30627:SF26">
    <property type="entry name" value="PENICILLIN-BINDING PROTEIN 2B"/>
    <property type="match status" value="1"/>
</dbReference>
<accession>A0A1H9PW90</accession>
<keyword evidence="5 8" id="KW-0472">Membrane</keyword>
<dbReference type="UniPathway" id="UPA00219"/>
<feature type="compositionally biased region" description="Acidic residues" evidence="7">
    <location>
        <begin position="579"/>
        <end position="598"/>
    </location>
</feature>
<dbReference type="EC" id="3.4.16.4" evidence="4"/>
<feature type="compositionally biased region" description="Acidic residues" evidence="7">
    <location>
        <begin position="707"/>
        <end position="734"/>
    </location>
</feature>
<reference evidence="11" key="1">
    <citation type="submission" date="2016-10" db="EMBL/GenBank/DDBJ databases">
        <authorList>
            <person name="de Groot N.N."/>
        </authorList>
    </citation>
    <scope>NUCLEOTIDE SEQUENCE [LARGE SCALE GENOMIC DNA]</scope>
    <source>
        <strain evidence="11">10nlg</strain>
    </source>
</reference>
<gene>
    <name evidence="10" type="ORF">SAMN05444126_10237</name>
</gene>
<dbReference type="GO" id="GO:0008658">
    <property type="term" value="F:penicillin binding"/>
    <property type="evidence" value="ECO:0007669"/>
    <property type="project" value="InterPro"/>
</dbReference>
<comment type="catalytic activity">
    <reaction evidence="6">
        <text>Preferential cleavage: (Ac)2-L-Lys-D-Ala-|-D-Ala. Also transpeptidation of peptidyl-alanyl moieties that are N-acyl substituents of D-alanine.</text>
        <dbReference type="EC" id="3.4.16.4"/>
    </reaction>
</comment>
<dbReference type="Gene3D" id="3.90.1310.10">
    <property type="entry name" value="Penicillin-binding protein 2a (Domain 2)"/>
    <property type="match status" value="1"/>
</dbReference>
<feature type="region of interest" description="Disordered" evidence="7">
    <location>
        <begin position="579"/>
        <end position="607"/>
    </location>
</feature>
<dbReference type="Gene3D" id="3.40.710.10">
    <property type="entry name" value="DD-peptidase/beta-lactamase superfamily"/>
    <property type="match status" value="1"/>
</dbReference>
<protein>
    <recommendedName>
        <fullName evidence="4">serine-type D-Ala-D-Ala carboxypeptidase</fullName>
        <ecNumber evidence="4">3.4.16.4</ecNumber>
    </recommendedName>
</protein>
<feature type="domain" description="PASTA" evidence="9">
    <location>
        <begin position="588"/>
        <end position="648"/>
    </location>
</feature>
<dbReference type="InterPro" id="IPR050515">
    <property type="entry name" value="Beta-lactam/transpept"/>
</dbReference>
<dbReference type="InterPro" id="IPR005311">
    <property type="entry name" value="PBP_dimer"/>
</dbReference>
<feature type="region of interest" description="Disordered" evidence="7">
    <location>
        <begin position="682"/>
        <end position="734"/>
    </location>
</feature>
<evidence type="ECO:0000256" key="2">
    <source>
        <dbReference type="ARBA" id="ARBA00004752"/>
    </source>
</evidence>
<dbReference type="PANTHER" id="PTHR30627">
    <property type="entry name" value="PEPTIDOGLYCAN D,D-TRANSPEPTIDASE"/>
    <property type="match status" value="1"/>
</dbReference>
<dbReference type="Pfam" id="PF03793">
    <property type="entry name" value="PASTA"/>
    <property type="match status" value="1"/>
</dbReference>
<organism evidence="10 11">
    <name type="scientific">Salisediminibacterium halotolerans</name>
    <dbReference type="NCBI Taxonomy" id="517425"/>
    <lineage>
        <taxon>Bacteria</taxon>
        <taxon>Bacillati</taxon>
        <taxon>Bacillota</taxon>
        <taxon>Bacilli</taxon>
        <taxon>Bacillales</taxon>
        <taxon>Bacillaceae</taxon>
        <taxon>Salisediminibacterium</taxon>
    </lineage>
</organism>
<dbReference type="RefSeq" id="WP_245729691.1">
    <property type="nucleotide sequence ID" value="NZ_FOGV01000002.1"/>
</dbReference>
<evidence type="ECO:0000313" key="10">
    <source>
        <dbReference type="EMBL" id="SER51853.1"/>
    </source>
</evidence>
<evidence type="ECO:0000313" key="11">
    <source>
        <dbReference type="Proteomes" id="UP000199318"/>
    </source>
</evidence>
<evidence type="ECO:0000256" key="5">
    <source>
        <dbReference type="ARBA" id="ARBA00023136"/>
    </source>
</evidence>
<evidence type="ECO:0000256" key="6">
    <source>
        <dbReference type="ARBA" id="ARBA00034000"/>
    </source>
</evidence>
<proteinExistence type="inferred from homology"/>
<dbReference type="Proteomes" id="UP000199318">
    <property type="component" value="Unassembled WGS sequence"/>
</dbReference>
<dbReference type="InterPro" id="IPR005543">
    <property type="entry name" value="PASTA_dom"/>
</dbReference>
<dbReference type="GO" id="GO:0009252">
    <property type="term" value="P:peptidoglycan biosynthetic process"/>
    <property type="evidence" value="ECO:0007669"/>
    <property type="project" value="UniProtKB-UniPathway"/>
</dbReference>
<evidence type="ECO:0000256" key="3">
    <source>
        <dbReference type="ARBA" id="ARBA00007171"/>
    </source>
</evidence>
<dbReference type="EMBL" id="FOGV01000002">
    <property type="protein sequence ID" value="SER51853.1"/>
    <property type="molecule type" value="Genomic_DNA"/>
</dbReference>
<comment type="caution">
    <text evidence="10">The sequence shown here is derived from an EMBL/GenBank/DDBJ whole genome shotgun (WGS) entry which is preliminary data.</text>
</comment>
<dbReference type="AlphaFoldDB" id="A0A1H9PW90"/>
<comment type="subcellular location">
    <subcellularLocation>
        <location evidence="1">Membrane</location>
    </subcellularLocation>
</comment>
<dbReference type="STRING" id="1464123.SAMN05444126_10237"/>
<comment type="similarity">
    <text evidence="3">Belongs to the transpeptidase family.</text>
</comment>
<dbReference type="SUPFAM" id="SSF54184">
    <property type="entry name" value="Penicillin-binding protein 2x (pbp-2x), c-terminal domain"/>
    <property type="match status" value="2"/>
</dbReference>
<feature type="transmembrane region" description="Helical" evidence="8">
    <location>
        <begin position="12"/>
        <end position="33"/>
    </location>
</feature>
<dbReference type="SUPFAM" id="SSF56519">
    <property type="entry name" value="Penicillin binding protein dimerisation domain"/>
    <property type="match status" value="1"/>
</dbReference>
<dbReference type="Gene3D" id="3.30.70.2110">
    <property type="match status" value="1"/>
</dbReference>